<feature type="region of interest" description="Disordered" evidence="2">
    <location>
        <begin position="504"/>
        <end position="524"/>
    </location>
</feature>
<dbReference type="Gene3D" id="1.10.443.10">
    <property type="entry name" value="Intergrase catalytic core"/>
    <property type="match status" value="1"/>
</dbReference>
<proteinExistence type="predicted"/>
<evidence type="ECO:0000256" key="2">
    <source>
        <dbReference type="SAM" id="MobiDB-lite"/>
    </source>
</evidence>
<accession>A0ABN9PGZ0</accession>
<dbReference type="Proteomes" id="UP001189429">
    <property type="component" value="Unassembled WGS sequence"/>
</dbReference>
<sequence>MAGRLLGAGAQWAAAIGGQALGTWLGGTSQGHGCDCSCHFEASPDEALIGLLKGQLDRCGPEHLHGQPAFAPDCPACAPCPPGHTGLEVVLALLLGLVLGAVLREALESLSIGCRVLAYYDRDDNYWHERYIIGKVTDTCFIVVTPHFDIYEEDFSESLALCLIGPRGGLPTKLNGHILRLDMDRFRRNEARLLGEGRQLAKEIREAEGLPEGPPGALADAAADGDAAQLPLPPPPGAPGAAQGGAARAGGAGKSVRWVAAEARAGYKPGDEVGLQQPEAVLGDRGVCELTDGTVLAVAKEGTLEGTATPRAAAEQDLRTLPVRYDARGVRVRDFTDAVDRMSSTAMPDWPIKGPRTTLWLVQQFKRLGQTPLQRHQWWRQTQNLTAADAGVDEHQFLSELLEMGAQTDQLNEGELAVYETVARRYQLWEEIYANRLREHESGALRSSGSSAWLDEREIFLGQERGRGGALVCPELQTWVADRLQAEAAVLKERRKGREEKILARGVGPGGGDDDSGAPAKARRRQDQWLLEGIASLNELGGQGRQVPSHAPLTAAQRVAVRRLASLDGKWSPPVDRPSPHAAWSLLQGLRPGYSEAEAAGARTVYQRGNISLPKIGAGKVPLVDVLPADLQSKLESGRGLLRSPEEAAALIRDAGAPRAMDPKLGRLGFDYGHALGELFASGVIECSSEPVLEEAGMFFVARKDKRLRLICDTRTPNMHFTVPNHTALATGEALSSLEASGVNFIGMSSGDVDCCFYQYSLPPWCRRYFNLPTIQSRFLPLEVRNACGLSGKSGQVRFRFKVVPMGWNWAVHFIQEAHLHIVKSVLPSQPWCEDKHPGIDPSVEDAKVLYIDNFAVLSASPQRAAQAAYDMKAALAAKGVVSELDPQASEVGELLGCELDLRTGCWQVSGRRLWRLYGALERLLSRRVSGQELERLIGHIVAALMLRREGLALLHSSYEFAQASYTKRQPLWKSVLRELGWVKALLPCLRSDTRRPWSELVTCFDASPWGYGVVETEWDLGDVQRVGGVSERARFRGVLATEGAPRERAFEHEVACAPDPALLLVGRAARFPEVSHSKLQSRTWRVVGCGRWKRKEAIHGLEGAALTWAVRRAGRDARQHGARRLFLGDNMSLTLAAAKGRAANHRLLGVCRVLLAVGIAADLKIQVRWIPSEWNPSDAPSRRFQPKPRGPDGVPAAADAGRNGGGDAAGKAADAGEPSESAPPPLRPSRAELAQEPFALQPHGGAPDGAAAAGQWQPPYGPPAGAAAVALTSSPGTRRRRPGAGWAKEQTRLAAAKVRFATQQLHLGAVLGLVRWLCLGCLPDWSRQTWDETLAEYIESIYDRGGSKASTQRLAPALLWAEPHLHTAGIREVFPLTHQTLRGWGVLEPSKSRPPVPYLVMLAAATWLCQAGKPLSALAIVIMFETYTRPSEVLALRARQVVLPLPEEGGASAFLTFVVRASEYEVPTKTNEYDLSVPLDLQRQQWLVKPISFVQALREPDALFLGLSYTELAEDFQSAIEALDVGVLRPTLYSLRHGGASQDRSMGVRSLGGVQQRGGWKTFKSVLRYEKHGRLSLELRKLSSRQREALRAKGQDCALAFNKSLVLHFAPRRTSPAHA</sequence>
<reference evidence="3" key="1">
    <citation type="submission" date="2023-10" db="EMBL/GenBank/DDBJ databases">
        <authorList>
            <person name="Chen Y."/>
            <person name="Shah S."/>
            <person name="Dougan E. K."/>
            <person name="Thang M."/>
            <person name="Chan C."/>
        </authorList>
    </citation>
    <scope>NUCLEOTIDE SEQUENCE [LARGE SCALE GENOMIC DNA]</scope>
</reference>
<protein>
    <recommendedName>
        <fullName evidence="5">RNA-directed RNA polymerase</fullName>
    </recommendedName>
</protein>
<feature type="compositionally biased region" description="Low complexity" evidence="2">
    <location>
        <begin position="1192"/>
        <end position="1202"/>
    </location>
</feature>
<evidence type="ECO:0000313" key="4">
    <source>
        <dbReference type="Proteomes" id="UP001189429"/>
    </source>
</evidence>
<organism evidence="3 4">
    <name type="scientific">Prorocentrum cordatum</name>
    <dbReference type="NCBI Taxonomy" id="2364126"/>
    <lineage>
        <taxon>Eukaryota</taxon>
        <taxon>Sar</taxon>
        <taxon>Alveolata</taxon>
        <taxon>Dinophyceae</taxon>
        <taxon>Prorocentrales</taxon>
        <taxon>Prorocentraceae</taxon>
        <taxon>Prorocentrum</taxon>
    </lineage>
</organism>
<keyword evidence="4" id="KW-1185">Reference proteome</keyword>
<dbReference type="InterPro" id="IPR011010">
    <property type="entry name" value="DNA_brk_join_enz"/>
</dbReference>
<dbReference type="SUPFAM" id="SSF56349">
    <property type="entry name" value="DNA breaking-rejoining enzymes"/>
    <property type="match status" value="1"/>
</dbReference>
<feature type="compositionally biased region" description="Low complexity" evidence="2">
    <location>
        <begin position="1242"/>
        <end position="1261"/>
    </location>
</feature>
<evidence type="ECO:0000256" key="1">
    <source>
        <dbReference type="ARBA" id="ARBA00023172"/>
    </source>
</evidence>
<evidence type="ECO:0008006" key="5">
    <source>
        <dbReference type="Google" id="ProtNLM"/>
    </source>
</evidence>
<feature type="region of interest" description="Disordered" evidence="2">
    <location>
        <begin position="1175"/>
        <end position="1261"/>
    </location>
</feature>
<comment type="caution">
    <text evidence="3">The sequence shown here is derived from an EMBL/GenBank/DDBJ whole genome shotgun (WGS) entry which is preliminary data.</text>
</comment>
<evidence type="ECO:0000313" key="3">
    <source>
        <dbReference type="EMBL" id="CAK0792226.1"/>
    </source>
</evidence>
<name>A0ABN9PGZ0_9DINO</name>
<dbReference type="EMBL" id="CAUYUJ010000730">
    <property type="protein sequence ID" value="CAK0792226.1"/>
    <property type="molecule type" value="Genomic_DNA"/>
</dbReference>
<gene>
    <name evidence="3" type="ORF">PCOR1329_LOCUS2877</name>
</gene>
<dbReference type="InterPro" id="IPR013762">
    <property type="entry name" value="Integrase-like_cat_sf"/>
</dbReference>
<feature type="region of interest" description="Disordered" evidence="2">
    <location>
        <begin position="226"/>
        <end position="249"/>
    </location>
</feature>
<keyword evidence="1" id="KW-0233">DNA recombination</keyword>